<proteinExistence type="predicted"/>
<evidence type="ECO:0000313" key="2">
    <source>
        <dbReference type="Proteomes" id="UP001501057"/>
    </source>
</evidence>
<comment type="caution">
    <text evidence="1">The sequence shown here is derived from an EMBL/GenBank/DDBJ whole genome shotgun (WGS) entry which is preliminary data.</text>
</comment>
<keyword evidence="2" id="KW-1185">Reference proteome</keyword>
<evidence type="ECO:0000313" key="1">
    <source>
        <dbReference type="EMBL" id="GAA1751124.1"/>
    </source>
</evidence>
<dbReference type="Proteomes" id="UP001501057">
    <property type="component" value="Unassembled WGS sequence"/>
</dbReference>
<gene>
    <name evidence="1" type="ORF">GCM10009710_33620</name>
</gene>
<dbReference type="EMBL" id="BAAAME010000007">
    <property type="protein sequence ID" value="GAA1751124.1"/>
    <property type="molecule type" value="Genomic_DNA"/>
</dbReference>
<organism evidence="1 2">
    <name type="scientific">Aeromicrobium alkaliterrae</name>
    <dbReference type="NCBI Taxonomy" id="302168"/>
    <lineage>
        <taxon>Bacteria</taxon>
        <taxon>Bacillati</taxon>
        <taxon>Actinomycetota</taxon>
        <taxon>Actinomycetes</taxon>
        <taxon>Propionibacteriales</taxon>
        <taxon>Nocardioidaceae</taxon>
        <taxon>Aeromicrobium</taxon>
    </lineage>
</organism>
<reference evidence="2" key="1">
    <citation type="journal article" date="2019" name="Int. J. Syst. Evol. Microbiol.">
        <title>The Global Catalogue of Microorganisms (GCM) 10K type strain sequencing project: providing services to taxonomists for standard genome sequencing and annotation.</title>
        <authorList>
            <consortium name="The Broad Institute Genomics Platform"/>
            <consortium name="The Broad Institute Genome Sequencing Center for Infectious Disease"/>
            <person name="Wu L."/>
            <person name="Ma J."/>
        </authorList>
    </citation>
    <scope>NUCLEOTIDE SEQUENCE [LARGE SCALE GENOMIC DNA]</scope>
    <source>
        <strain evidence="2">JCM 13518</strain>
    </source>
</reference>
<name>A0ABP4WFR0_9ACTN</name>
<protein>
    <submittedName>
        <fullName evidence="1">Uncharacterized protein</fullName>
    </submittedName>
</protein>
<accession>A0ABP4WFR0</accession>
<sequence length="126" mass="13975">MDGTGIFRSRTRPPHEVGPVLRASVESGEVYDDPSEDLLFMLFEDMGHSDGSFLIVGRTLDPTGQTYVQSAPSLDGGFVVEYREGGPDRHYATRAPDIRVAHGLVTGWAFELPNWNTGSVWTRVRH</sequence>